<gene>
    <name evidence="1" type="ORF">SAMN04487891_108189</name>
    <name evidence="2" type="ORF">SAMN05216293_3179</name>
</gene>
<dbReference type="RefSeq" id="WP_072881688.1">
    <property type="nucleotide sequence ID" value="NZ_FOKU01000008.1"/>
</dbReference>
<evidence type="ECO:0000313" key="3">
    <source>
        <dbReference type="Proteomes" id="UP000184031"/>
    </source>
</evidence>
<evidence type="ECO:0000313" key="1">
    <source>
        <dbReference type="EMBL" id="SFC30109.1"/>
    </source>
</evidence>
<name>A0A1M6ZN63_9FLAO</name>
<dbReference type="EMBL" id="FOKU01000008">
    <property type="protein sequence ID" value="SFC30109.1"/>
    <property type="molecule type" value="Genomic_DNA"/>
</dbReference>
<dbReference type="STRING" id="1055723.SAMN05216293_3179"/>
<dbReference type="Proteomes" id="UP000198940">
    <property type="component" value="Unassembled WGS sequence"/>
</dbReference>
<dbReference type="Proteomes" id="UP000184031">
    <property type="component" value="Unassembled WGS sequence"/>
</dbReference>
<evidence type="ECO:0008006" key="5">
    <source>
        <dbReference type="Google" id="ProtNLM"/>
    </source>
</evidence>
<protein>
    <recommendedName>
        <fullName evidence="5">Peptidase M1 membrane alanine aminopeptidase domain-containing protein</fullName>
    </recommendedName>
</protein>
<dbReference type="AlphaFoldDB" id="A0A1M6ZN63"/>
<dbReference type="EMBL" id="FRAT01000009">
    <property type="protein sequence ID" value="SHL31941.1"/>
    <property type="molecule type" value="Genomic_DNA"/>
</dbReference>
<organism evidence="2 3">
    <name type="scientific">Flagellimonas taeanensis</name>
    <dbReference type="NCBI Taxonomy" id="1005926"/>
    <lineage>
        <taxon>Bacteria</taxon>
        <taxon>Pseudomonadati</taxon>
        <taxon>Bacteroidota</taxon>
        <taxon>Flavobacteriia</taxon>
        <taxon>Flavobacteriales</taxon>
        <taxon>Flavobacteriaceae</taxon>
        <taxon>Flagellimonas</taxon>
    </lineage>
</organism>
<comment type="caution">
    <text evidence="2">The sequence shown here is derived from an EMBL/GenBank/DDBJ whole genome shotgun (WGS) entry which is preliminary data.</text>
</comment>
<evidence type="ECO:0000313" key="2">
    <source>
        <dbReference type="EMBL" id="SHL31941.1"/>
    </source>
</evidence>
<dbReference type="OrthoDB" id="9813075at2"/>
<proteinExistence type="predicted"/>
<accession>A0A1M6ZN63</accession>
<sequence>MIIQRFLLRFPLLLLILCAPVWGQHKNEIVATLDGRTQQIRIRQHFTYVNRSDKGLTTLYFNDWNHAYSNKNTALAKRFAEEFNRGLHLAKDRERGQTTIKTLVDDNYGGLDWKRVENRDLIAVNLAEILRPGESIQLFFTYTVKLPSSKFTSYGYTPNGGYNLKDWYLTPAVFDGEDWRLYDNMNLDDIYTDVVQTSINMTYPEKLFLASNYRQSNVSRFPGGQHTQLFGDNRKSCEIILTLEETFTKHVTAPLTVITDIESNKYDEISQGISIDRIARFLYENLGEYPHENLLVSDFDYNKSPLYGIGQLPSFIRPYEEQFQFEMKFLKTAIRNYLEETLYLDPRQERWVNDAIGYYLMIKYVEEHYPGQKLIGKLSRIWGVKNFHLAQMDFNEQYALFSMLSARKNIDQALTTRNDSLIKFNEKIANGYKAGLGMSYLSAYLNETKVDSSILDFYQNHRLKQGVTAQDFRETLEKYADKDIDWFFDEYVSTDKKIDFKIKKLRKTDDSITLVLKNKKGTNVPISLFGLQNDSVVSQYWFTDIDTTKTVTIPRNGEDRLVLNYDQKIPEFNQRDNWKTLNGFFSSNKKLKFQFFKDTEDPYYNQIFYVPIANFNIYDGVTPGMRLYNKTFLERPFQYDISPTYSFLERTLVGKASFKYRKYHKKTGLFYTDYSISGSTSHFQQNSRFSTLTPAISFGWRPNDLLSNRRQYLTFRYRNVFRNIDDNLIGEIDTNPDYNVMNVRFVDVDNNILNYTSWFVDAQHSSDFTKLAFEMEYRKLFHSNRQFNLRFYAGKFLRNKTESDFFSFALDRPTDYMYDLSYLGRSESSGIYSQQIIISEGGFKSKLENPFANDWIATTNASTNIWRWVEAYGDLGFIKNKGDNTRFLYDSGVRLNLVTDYFELYFPIYSNRGWEIGQDNYGQRIRFVVTISPRTLTGLFTRKWF</sequence>
<keyword evidence="4" id="KW-1185">Reference proteome</keyword>
<dbReference type="InterPro" id="IPR027268">
    <property type="entry name" value="Peptidase_M4/M1_CTD_sf"/>
</dbReference>
<reference evidence="2 3" key="1">
    <citation type="submission" date="2016-11" db="EMBL/GenBank/DDBJ databases">
        <authorList>
            <person name="Varghese N."/>
            <person name="Submissions S."/>
        </authorList>
    </citation>
    <scope>NUCLEOTIDE SEQUENCE [LARGE SCALE GENOMIC DNA]</scope>
    <source>
        <strain evidence="2 3">CGMCC 1.12174</strain>
        <strain evidence="1 4">DSM 26351</strain>
    </source>
</reference>
<evidence type="ECO:0000313" key="4">
    <source>
        <dbReference type="Proteomes" id="UP000198940"/>
    </source>
</evidence>
<dbReference type="Gene3D" id="1.10.390.10">
    <property type="entry name" value="Neutral Protease Domain 2"/>
    <property type="match status" value="1"/>
</dbReference>